<keyword evidence="1" id="KW-0233">DNA recombination</keyword>
<dbReference type="Proteomes" id="UP001159428">
    <property type="component" value="Unassembled WGS sequence"/>
</dbReference>
<sequence length="237" mass="26661">MYTLLRNFILTEMTIANAHRSGVLAYMTMDEFLKAKKTSQESMLIKVKDHKTADTHGPAHVVLSPTLFSYLKVYFNEVRSLVQKDSDTSSSVFLSWNGLKLQSGQISTTIDAAWQKAGMEGHVSSTIFRKSTMTKVHEDHKDLRGDLADLMGHKTSTAEKEEACIEAANNLTSIMRENQEPVSQPKTPATATKSLSQTSFKRDRLSWREEDVNAMKGLFSEEIKEKCITIVVVRNKI</sequence>
<evidence type="ECO:0000313" key="4">
    <source>
        <dbReference type="Proteomes" id="UP001159428"/>
    </source>
</evidence>
<dbReference type="EMBL" id="CALNXJ010000005">
    <property type="protein sequence ID" value="CAH3040136.1"/>
    <property type="molecule type" value="Genomic_DNA"/>
</dbReference>
<evidence type="ECO:0000256" key="2">
    <source>
        <dbReference type="SAM" id="MobiDB-lite"/>
    </source>
</evidence>
<dbReference type="AlphaFoldDB" id="A0AAU9VVB3"/>
<dbReference type="GO" id="GO:0015074">
    <property type="term" value="P:DNA integration"/>
    <property type="evidence" value="ECO:0007669"/>
    <property type="project" value="InterPro"/>
</dbReference>
<proteinExistence type="predicted"/>
<keyword evidence="4" id="KW-1185">Reference proteome</keyword>
<comment type="caution">
    <text evidence="3">The sequence shown here is derived from an EMBL/GenBank/DDBJ whole genome shotgun (WGS) entry which is preliminary data.</text>
</comment>
<protein>
    <recommendedName>
        <fullName evidence="5">Tyr recombinase domain-containing protein</fullName>
    </recommendedName>
</protein>
<feature type="region of interest" description="Disordered" evidence="2">
    <location>
        <begin position="179"/>
        <end position="200"/>
    </location>
</feature>
<accession>A0AAU9VVB3</accession>
<name>A0AAU9VVB3_9CNID</name>
<organism evidence="3 4">
    <name type="scientific">Pocillopora meandrina</name>
    <dbReference type="NCBI Taxonomy" id="46732"/>
    <lineage>
        <taxon>Eukaryota</taxon>
        <taxon>Metazoa</taxon>
        <taxon>Cnidaria</taxon>
        <taxon>Anthozoa</taxon>
        <taxon>Hexacorallia</taxon>
        <taxon>Scleractinia</taxon>
        <taxon>Astrocoeniina</taxon>
        <taxon>Pocilloporidae</taxon>
        <taxon>Pocillopora</taxon>
    </lineage>
</organism>
<evidence type="ECO:0000256" key="1">
    <source>
        <dbReference type="ARBA" id="ARBA00023172"/>
    </source>
</evidence>
<feature type="compositionally biased region" description="Polar residues" evidence="2">
    <location>
        <begin position="179"/>
        <end position="199"/>
    </location>
</feature>
<dbReference type="InterPro" id="IPR013762">
    <property type="entry name" value="Integrase-like_cat_sf"/>
</dbReference>
<dbReference type="InterPro" id="IPR011010">
    <property type="entry name" value="DNA_brk_join_enz"/>
</dbReference>
<dbReference type="GO" id="GO:0003677">
    <property type="term" value="F:DNA binding"/>
    <property type="evidence" value="ECO:0007669"/>
    <property type="project" value="InterPro"/>
</dbReference>
<evidence type="ECO:0000313" key="3">
    <source>
        <dbReference type="EMBL" id="CAH3040136.1"/>
    </source>
</evidence>
<gene>
    <name evidence="3" type="ORF">PMEA_00025745</name>
</gene>
<reference evidence="3 4" key="1">
    <citation type="submission" date="2022-05" db="EMBL/GenBank/DDBJ databases">
        <authorList>
            <consortium name="Genoscope - CEA"/>
            <person name="William W."/>
        </authorList>
    </citation>
    <scope>NUCLEOTIDE SEQUENCE [LARGE SCALE GENOMIC DNA]</scope>
</reference>
<dbReference type="GO" id="GO:0006310">
    <property type="term" value="P:DNA recombination"/>
    <property type="evidence" value="ECO:0007669"/>
    <property type="project" value="UniProtKB-KW"/>
</dbReference>
<evidence type="ECO:0008006" key="5">
    <source>
        <dbReference type="Google" id="ProtNLM"/>
    </source>
</evidence>
<dbReference type="Gene3D" id="1.10.443.10">
    <property type="entry name" value="Intergrase catalytic core"/>
    <property type="match status" value="1"/>
</dbReference>
<dbReference type="SUPFAM" id="SSF56349">
    <property type="entry name" value="DNA breaking-rejoining enzymes"/>
    <property type="match status" value="1"/>
</dbReference>